<reference evidence="1 2" key="1">
    <citation type="submission" date="2010-01" db="EMBL/GenBank/DDBJ databases">
        <authorList>
            <person name="Weinstock G."/>
            <person name="Sodergren E."/>
            <person name="Clifton S."/>
            <person name="Fulton L."/>
            <person name="Fulton B."/>
            <person name="Courtney L."/>
            <person name="Fronick C."/>
            <person name="Harrison M."/>
            <person name="Strong C."/>
            <person name="Farmer C."/>
            <person name="Delahaunty K."/>
            <person name="Markovic C."/>
            <person name="Hall O."/>
            <person name="Minx P."/>
            <person name="Tomlinson C."/>
            <person name="Mitreva M."/>
            <person name="Nelson J."/>
            <person name="Hou S."/>
            <person name="Wollam A."/>
            <person name="Pepin K.H."/>
            <person name="Johnson M."/>
            <person name="Bhonagiri V."/>
            <person name="Nash W.E."/>
            <person name="Warren W."/>
            <person name="Chinwalla A."/>
            <person name="Mardis E.R."/>
            <person name="Wilson R.K."/>
        </authorList>
    </citation>
    <scope>NUCLEOTIDE SEQUENCE [LARGE SCALE GENOMIC DNA]</scope>
    <source>
        <strain evidence="1 2">DSM 13479</strain>
    </source>
</reference>
<dbReference type="AlphaFoldDB" id="D3AU68"/>
<accession>D3AU68</accession>
<proteinExistence type="predicted"/>
<gene>
    <name evidence="1" type="ORF">CLOSTHATH_07182</name>
</gene>
<name>D3AU68_9FIRM</name>
<evidence type="ECO:0000313" key="1">
    <source>
        <dbReference type="EMBL" id="EFC94636.1"/>
    </source>
</evidence>
<organism evidence="1 2">
    <name type="scientific">Hungatella hathewayi DSM 13479</name>
    <dbReference type="NCBI Taxonomy" id="566550"/>
    <lineage>
        <taxon>Bacteria</taxon>
        <taxon>Bacillati</taxon>
        <taxon>Bacillota</taxon>
        <taxon>Clostridia</taxon>
        <taxon>Lachnospirales</taxon>
        <taxon>Lachnospiraceae</taxon>
        <taxon>Hungatella</taxon>
    </lineage>
</organism>
<dbReference type="HOGENOM" id="CLU_3310994_0_0_9"/>
<evidence type="ECO:0000313" key="2">
    <source>
        <dbReference type="Proteomes" id="UP000004968"/>
    </source>
</evidence>
<dbReference type="EMBL" id="ACIO01001004">
    <property type="protein sequence ID" value="EFC94636.1"/>
    <property type="molecule type" value="Genomic_DNA"/>
</dbReference>
<dbReference type="Proteomes" id="UP000004968">
    <property type="component" value="Unassembled WGS sequence"/>
</dbReference>
<comment type="caution">
    <text evidence="1">The sequence shown here is derived from an EMBL/GenBank/DDBJ whole genome shotgun (WGS) entry which is preliminary data.</text>
</comment>
<protein>
    <submittedName>
        <fullName evidence="1">Uncharacterized protein</fullName>
    </submittedName>
</protein>
<sequence length="39" mass="4084">MKKGRGAAAERQAVPASIPGSSYARRAPRPVFVIICALS</sequence>